<dbReference type="SUPFAM" id="SSF51126">
    <property type="entry name" value="Pectin lyase-like"/>
    <property type="match status" value="1"/>
</dbReference>
<dbReference type="AlphaFoldDB" id="A0A0F9FBY0"/>
<reference evidence="1" key="1">
    <citation type="journal article" date="2015" name="Nature">
        <title>Complex archaea that bridge the gap between prokaryotes and eukaryotes.</title>
        <authorList>
            <person name="Spang A."/>
            <person name="Saw J.H."/>
            <person name="Jorgensen S.L."/>
            <person name="Zaremba-Niedzwiedzka K."/>
            <person name="Martijn J."/>
            <person name="Lind A.E."/>
            <person name="van Eijk R."/>
            <person name="Schleper C."/>
            <person name="Guy L."/>
            <person name="Ettema T.J."/>
        </authorList>
    </citation>
    <scope>NUCLEOTIDE SEQUENCE</scope>
</reference>
<accession>A0A0F9FBY0</accession>
<sequence>MLIININDLNNLVSRYYGNIGTSQDINNIFIDPANDDYHLSAGSDAIEARFNTQGSYWGIIIEDYDGEDRPKGAAYDIGFDEY</sequence>
<name>A0A0F9FBY0_9ZZZZ</name>
<gene>
    <name evidence="1" type="ORF">LCGC14_2323290</name>
</gene>
<dbReference type="InterPro" id="IPR011050">
    <property type="entry name" value="Pectin_lyase_fold/virulence"/>
</dbReference>
<comment type="caution">
    <text evidence="1">The sequence shown here is derived from an EMBL/GenBank/DDBJ whole genome shotgun (WGS) entry which is preliminary data.</text>
</comment>
<organism evidence="1">
    <name type="scientific">marine sediment metagenome</name>
    <dbReference type="NCBI Taxonomy" id="412755"/>
    <lineage>
        <taxon>unclassified sequences</taxon>
        <taxon>metagenomes</taxon>
        <taxon>ecological metagenomes</taxon>
    </lineage>
</organism>
<evidence type="ECO:0000313" key="1">
    <source>
        <dbReference type="EMBL" id="KKL48662.1"/>
    </source>
</evidence>
<dbReference type="EMBL" id="LAZR01033239">
    <property type="protein sequence ID" value="KKL48662.1"/>
    <property type="molecule type" value="Genomic_DNA"/>
</dbReference>
<protein>
    <submittedName>
        <fullName evidence="1">Uncharacterized protein</fullName>
    </submittedName>
</protein>
<proteinExistence type="predicted"/>